<dbReference type="GeneID" id="36958288"/>
<sequence length="74" mass="8601">MLSTKLDIKKFFINEQEYYSTDNFTLLDVLQYLNFNTSLSVVEYNGYIITKKSWKNIIIKDLDQIEIVTIVGGG</sequence>
<reference evidence="1" key="1">
    <citation type="journal article" date="2018" name="Adv. Bot. Res.">
        <title>Evolution of the Plastid Genomes in Diatoms.</title>
        <authorList>
            <person name="Yu M."/>
            <person name="Ashworth M.P."/>
            <person name="Hajrah N.H."/>
            <person name="Khiyami M.A."/>
            <person name="Sabir M.J."/>
            <person name="Alhebshi A.M."/>
            <person name="Al-Malki A.L."/>
            <person name="Sabir J.S.M."/>
            <person name="Theriot E.C."/>
            <person name="Jansen R.K."/>
        </authorList>
    </citation>
    <scope>NUCLEOTIDE SEQUENCE</scope>
</reference>
<keyword evidence="1" id="KW-0150">Chloroplast</keyword>
<organism evidence="1">
    <name type="scientific">Sundstroemia setigera</name>
    <dbReference type="NCBI Taxonomy" id="3005"/>
    <lineage>
        <taxon>Eukaryota</taxon>
        <taxon>Sar</taxon>
        <taxon>Stramenopiles</taxon>
        <taxon>Ochrophyta</taxon>
        <taxon>Bacillariophyta</taxon>
        <taxon>Coscinodiscophyceae</taxon>
        <taxon>Rhizosoleniophycidae</taxon>
        <taxon>Rhizosoleniales</taxon>
        <taxon>Rhizosoleniaceae</taxon>
        <taxon>Sundstroemia</taxon>
    </lineage>
</organism>
<dbReference type="PANTHER" id="PTHR34472:SF1">
    <property type="entry name" value="SULFUR CARRIER PROTEIN THIS"/>
    <property type="match status" value="1"/>
</dbReference>
<dbReference type="InterPro" id="IPR010035">
    <property type="entry name" value="Thi_S"/>
</dbReference>
<dbReference type="NCBIfam" id="TIGR01683">
    <property type="entry name" value="thiS"/>
    <property type="match status" value="1"/>
</dbReference>
<dbReference type="RefSeq" id="YP_009496049.1">
    <property type="nucleotide sequence ID" value="NC_037996.1"/>
</dbReference>
<dbReference type="Pfam" id="PF02597">
    <property type="entry name" value="ThiS"/>
    <property type="match status" value="1"/>
</dbReference>
<geneLocation type="chloroplast" evidence="1"/>
<dbReference type="InterPro" id="IPR016155">
    <property type="entry name" value="Mopterin_synth/thiamin_S_b"/>
</dbReference>
<dbReference type="PANTHER" id="PTHR34472">
    <property type="entry name" value="SULFUR CARRIER PROTEIN THIS"/>
    <property type="match status" value="1"/>
</dbReference>
<proteinExistence type="predicted"/>
<protein>
    <submittedName>
        <fullName evidence="1">Thiamine biosynthesis protein S</fullName>
    </submittedName>
</protein>
<name>A0A2U9NN02_9STRA</name>
<accession>A0A2U9NN02</accession>
<dbReference type="EMBL" id="MG755793">
    <property type="protein sequence ID" value="AWT38489.1"/>
    <property type="molecule type" value="Genomic_DNA"/>
</dbReference>
<dbReference type="InterPro" id="IPR003749">
    <property type="entry name" value="ThiS/MoaD-like"/>
</dbReference>
<dbReference type="AlphaFoldDB" id="A0A2U9NN02"/>
<keyword evidence="1" id="KW-0934">Plastid</keyword>
<dbReference type="Gene3D" id="3.10.20.30">
    <property type="match status" value="1"/>
</dbReference>
<dbReference type="CDD" id="cd00565">
    <property type="entry name" value="Ubl_ThiS"/>
    <property type="match status" value="1"/>
</dbReference>
<evidence type="ECO:0000313" key="1">
    <source>
        <dbReference type="EMBL" id="AWT38489.1"/>
    </source>
</evidence>
<dbReference type="InterPro" id="IPR012675">
    <property type="entry name" value="Beta-grasp_dom_sf"/>
</dbReference>
<dbReference type="SUPFAM" id="SSF54285">
    <property type="entry name" value="MoaD/ThiS"/>
    <property type="match status" value="1"/>
</dbReference>
<gene>
    <name evidence="1" type="primary">thiS</name>
</gene>